<evidence type="ECO:0000256" key="4">
    <source>
        <dbReference type="ARBA" id="ARBA00031226"/>
    </source>
</evidence>
<evidence type="ECO:0000256" key="2">
    <source>
        <dbReference type="ARBA" id="ARBA00019638"/>
    </source>
</evidence>
<dbReference type="GO" id="GO:0004521">
    <property type="term" value="F:RNA endonuclease activity"/>
    <property type="evidence" value="ECO:0007669"/>
    <property type="project" value="TreeGrafter"/>
</dbReference>
<dbReference type="Pfam" id="PF02452">
    <property type="entry name" value="PemK_toxin"/>
    <property type="match status" value="1"/>
</dbReference>
<dbReference type="AlphaFoldDB" id="A0A6N3EA58"/>
<dbReference type="RefSeq" id="WP_070684197.1">
    <property type="nucleotide sequence ID" value="NZ_CACRUO010000049.1"/>
</dbReference>
<keyword evidence="6" id="KW-0378">Hydrolase</keyword>
<proteinExistence type="inferred from homology"/>
<dbReference type="GO" id="GO:0003677">
    <property type="term" value="F:DNA binding"/>
    <property type="evidence" value="ECO:0007669"/>
    <property type="project" value="InterPro"/>
</dbReference>
<evidence type="ECO:0000256" key="3">
    <source>
        <dbReference type="ARBA" id="ARBA00022649"/>
    </source>
</evidence>
<dbReference type="Gene3D" id="2.30.30.110">
    <property type="match status" value="1"/>
</dbReference>
<keyword evidence="3" id="KW-1277">Toxin-antitoxin system</keyword>
<evidence type="ECO:0000256" key="1">
    <source>
        <dbReference type="ARBA" id="ARBA00007521"/>
    </source>
</evidence>
<sequence>MVKQFDIIMIDLDTTRGEEKQKYQPYVIISNNFVNQGSPFVWTLPITNRTKRFPSDIVVKTKRNSITGIIDSLQIKSLDIKARNNKVVDELDESIQSDVINTIIAHSKMI</sequence>
<evidence type="ECO:0000313" key="6">
    <source>
        <dbReference type="EMBL" id="VYU36774.1"/>
    </source>
</evidence>
<dbReference type="InterPro" id="IPR011067">
    <property type="entry name" value="Plasmid_toxin/cell-grow_inhib"/>
</dbReference>
<protein>
    <recommendedName>
        <fullName evidence="2">Endoribonuclease MazF</fullName>
    </recommendedName>
    <alternativeName>
        <fullName evidence="4">Toxin MazF</fullName>
    </alternativeName>
    <alternativeName>
        <fullName evidence="5">mRNA interferase MazF</fullName>
    </alternativeName>
</protein>
<dbReference type="EMBL" id="CACRUO010000049">
    <property type="protein sequence ID" value="VYU36774.1"/>
    <property type="molecule type" value="Genomic_DNA"/>
</dbReference>
<dbReference type="GO" id="GO:0016075">
    <property type="term" value="P:rRNA catabolic process"/>
    <property type="evidence" value="ECO:0007669"/>
    <property type="project" value="TreeGrafter"/>
</dbReference>
<gene>
    <name evidence="6" type="primary">mazF_1</name>
    <name evidence="6" type="ORF">SSLFYP27_02003</name>
</gene>
<dbReference type="InterPro" id="IPR003477">
    <property type="entry name" value="PemK-like"/>
</dbReference>
<dbReference type="GO" id="GO:0016787">
    <property type="term" value="F:hydrolase activity"/>
    <property type="evidence" value="ECO:0007669"/>
    <property type="project" value="UniProtKB-KW"/>
</dbReference>
<evidence type="ECO:0000256" key="5">
    <source>
        <dbReference type="ARBA" id="ARBA00032054"/>
    </source>
</evidence>
<comment type="similarity">
    <text evidence="1">Belongs to the PemK/MazF family.</text>
</comment>
<accession>A0A6N3EA58</accession>
<reference evidence="6" key="1">
    <citation type="submission" date="2019-11" db="EMBL/GenBank/DDBJ databases">
        <authorList>
            <person name="Feng L."/>
        </authorList>
    </citation>
    <scope>NUCLEOTIDE SEQUENCE</scope>
    <source>
        <strain evidence="6">SsimulansLFYP27</strain>
    </source>
</reference>
<name>A0A6N3EA58_STASI</name>
<dbReference type="SUPFAM" id="SSF50118">
    <property type="entry name" value="Cell growth inhibitor/plasmid maintenance toxic component"/>
    <property type="match status" value="1"/>
</dbReference>
<dbReference type="GO" id="GO:0006402">
    <property type="term" value="P:mRNA catabolic process"/>
    <property type="evidence" value="ECO:0007669"/>
    <property type="project" value="TreeGrafter"/>
</dbReference>
<organism evidence="6">
    <name type="scientific">Staphylococcus simulans</name>
    <dbReference type="NCBI Taxonomy" id="1286"/>
    <lineage>
        <taxon>Bacteria</taxon>
        <taxon>Bacillati</taxon>
        <taxon>Bacillota</taxon>
        <taxon>Bacilli</taxon>
        <taxon>Bacillales</taxon>
        <taxon>Staphylococcaceae</taxon>
        <taxon>Staphylococcus</taxon>
    </lineage>
</organism>
<dbReference type="PANTHER" id="PTHR33988">
    <property type="entry name" value="ENDORIBONUCLEASE MAZF-RELATED"/>
    <property type="match status" value="1"/>
</dbReference>